<keyword evidence="1" id="KW-0732">Signal</keyword>
<comment type="caution">
    <text evidence="2">The sequence shown here is derived from an EMBL/GenBank/DDBJ whole genome shotgun (WGS) entry which is preliminary data.</text>
</comment>
<organism evidence="2 3">
    <name type="scientific">Roseateles terrae</name>
    <dbReference type="NCBI Taxonomy" id="431060"/>
    <lineage>
        <taxon>Bacteria</taxon>
        <taxon>Pseudomonadati</taxon>
        <taxon>Pseudomonadota</taxon>
        <taxon>Betaproteobacteria</taxon>
        <taxon>Burkholderiales</taxon>
        <taxon>Sphaerotilaceae</taxon>
        <taxon>Roseateles</taxon>
    </lineage>
</organism>
<dbReference type="Proteomes" id="UP000574369">
    <property type="component" value="Unassembled WGS sequence"/>
</dbReference>
<name>A0ABR6GYJ0_9BURK</name>
<dbReference type="PIRSF" id="PIRSF029720">
    <property type="entry name" value="UCP029720"/>
    <property type="match status" value="1"/>
</dbReference>
<feature type="chain" id="PRO_5045832303" evidence="1">
    <location>
        <begin position="39"/>
        <end position="139"/>
    </location>
</feature>
<evidence type="ECO:0000313" key="2">
    <source>
        <dbReference type="EMBL" id="MBB3197125.1"/>
    </source>
</evidence>
<gene>
    <name evidence="2" type="ORF">FHS28_004550</name>
</gene>
<dbReference type="InterPro" id="IPR014558">
    <property type="entry name" value="UCP029720"/>
</dbReference>
<dbReference type="InterPro" id="IPR005297">
    <property type="entry name" value="Lipoprotein_repeat"/>
</dbReference>
<proteinExistence type="predicted"/>
<dbReference type="Pfam" id="PF03640">
    <property type="entry name" value="Lipoprotein_15"/>
    <property type="match status" value="2"/>
</dbReference>
<protein>
    <submittedName>
        <fullName evidence="2">Lipoprotein with Yx(FWY)xxD motif</fullName>
    </submittedName>
</protein>
<evidence type="ECO:0000256" key="1">
    <source>
        <dbReference type="SAM" id="SignalP"/>
    </source>
</evidence>
<dbReference type="PANTHER" id="PTHR39335:SF1">
    <property type="entry name" value="BLL4220 PROTEIN"/>
    <property type="match status" value="1"/>
</dbReference>
<accession>A0ABR6GYJ0</accession>
<feature type="signal peptide" evidence="1">
    <location>
        <begin position="1"/>
        <end position="38"/>
    </location>
</feature>
<dbReference type="PANTHER" id="PTHR39335">
    <property type="entry name" value="BLL4220 PROTEIN"/>
    <property type="match status" value="1"/>
</dbReference>
<sequence>MNISRSMLTSTTGRAGRVTVRSLALAVVLAASAGAASAQQAPAMVKDGALVGHNGMTLYTFDKDADGKSACNGPCAKNWPPLMAKADDITSGDWSIITRDDGSRQWAYKGKPVYFWVKDTKPGERTGDGVNNVWHTAKP</sequence>
<dbReference type="EMBL" id="JACHXO010000010">
    <property type="protein sequence ID" value="MBB3197125.1"/>
    <property type="molecule type" value="Genomic_DNA"/>
</dbReference>
<keyword evidence="2" id="KW-0449">Lipoprotein</keyword>
<reference evidence="2 3" key="1">
    <citation type="submission" date="2020-08" db="EMBL/GenBank/DDBJ databases">
        <title>Genomic Encyclopedia of Type Strains, Phase III (KMG-III): the genomes of soil and plant-associated and newly described type strains.</title>
        <authorList>
            <person name="Whitman W."/>
        </authorList>
    </citation>
    <scope>NUCLEOTIDE SEQUENCE [LARGE SCALE GENOMIC DNA]</scope>
    <source>
        <strain evidence="2 3">CECT 7247</strain>
    </source>
</reference>
<evidence type="ECO:0000313" key="3">
    <source>
        <dbReference type="Proteomes" id="UP000574369"/>
    </source>
</evidence>
<keyword evidence="3" id="KW-1185">Reference proteome</keyword>